<dbReference type="EMBL" id="JAPJDZ010000005">
    <property type="protein sequence ID" value="MDP5135084.1"/>
    <property type="molecule type" value="Genomic_DNA"/>
</dbReference>
<dbReference type="Pfam" id="PF14312">
    <property type="entry name" value="FG-GAP_2"/>
    <property type="match status" value="1"/>
</dbReference>
<evidence type="ECO:0000313" key="1">
    <source>
        <dbReference type="EMBL" id="MDP5135084.1"/>
    </source>
</evidence>
<sequence length="57" mass="6350">MLADDAKAEKAGAVYVYEFDGKHWQHQAKLMAQDGADTDIFDVRVALFGYTALISTR</sequence>
<protein>
    <submittedName>
        <fullName evidence="1">Uncharacterized protein</fullName>
    </submittedName>
</protein>
<comment type="caution">
    <text evidence="1">The sequence shown here is derived from an EMBL/GenBank/DDBJ whole genome shotgun (WGS) entry which is preliminary data.</text>
</comment>
<reference evidence="1 2" key="1">
    <citation type="submission" date="2022-11" db="EMBL/GenBank/DDBJ databases">
        <title>Viruses from the air-sea interface of a natural surface slick.</title>
        <authorList>
            <person name="Rahlff J."/>
            <person name="Holmfeldt K."/>
        </authorList>
    </citation>
    <scope>NUCLEOTIDE SEQUENCE [LARGE SCALE GENOMIC DNA]</scope>
    <source>
        <strain evidence="1 2">SMS4</strain>
    </source>
</reference>
<accession>A0ABT9HVC6</accession>
<dbReference type="RefSeq" id="WP_205623177.1">
    <property type="nucleotide sequence ID" value="NZ_JAPJDZ010000005.1"/>
</dbReference>
<name>A0ABT9HVC6_9GAMM</name>
<gene>
    <name evidence="1" type="ORF">ORJ04_03860</name>
</gene>
<keyword evidence="2" id="KW-1185">Reference proteome</keyword>
<dbReference type="Proteomes" id="UP001231109">
    <property type="component" value="Unassembled WGS sequence"/>
</dbReference>
<dbReference type="InterPro" id="IPR013517">
    <property type="entry name" value="FG-GAP"/>
</dbReference>
<proteinExistence type="predicted"/>
<evidence type="ECO:0000313" key="2">
    <source>
        <dbReference type="Proteomes" id="UP001231109"/>
    </source>
</evidence>
<organism evidence="1 2">
    <name type="scientific">Rheinheimera baltica</name>
    <dbReference type="NCBI Taxonomy" id="67576"/>
    <lineage>
        <taxon>Bacteria</taxon>
        <taxon>Pseudomonadati</taxon>
        <taxon>Pseudomonadota</taxon>
        <taxon>Gammaproteobacteria</taxon>
        <taxon>Chromatiales</taxon>
        <taxon>Chromatiaceae</taxon>
        <taxon>Rheinheimera</taxon>
    </lineage>
</organism>